<accession>A0A557NTM5</accession>
<dbReference type="Gene3D" id="2.30.110.50">
    <property type="match status" value="1"/>
</dbReference>
<dbReference type="Gene3D" id="2.40.50.230">
    <property type="entry name" value="Gp5 N-terminal domain"/>
    <property type="match status" value="1"/>
</dbReference>
<comment type="caution">
    <text evidence="5">The sequence shown here is derived from an EMBL/GenBank/DDBJ whole genome shotgun (WGS) entry which is preliminary data.</text>
</comment>
<evidence type="ECO:0000256" key="1">
    <source>
        <dbReference type="ARBA" id="ARBA00005558"/>
    </source>
</evidence>
<dbReference type="Gene3D" id="4.10.220.110">
    <property type="match status" value="1"/>
</dbReference>
<dbReference type="InterPro" id="IPR006531">
    <property type="entry name" value="Gp5/Vgr_OB"/>
</dbReference>
<sequence>MATLQFTINVDGLSDESLVVTGYQGQDNLSSVVKKDGSWCHGFHYHIELASRRPDLTPFMVVDKTAELVMFRDGEVVQRVHGIVRSFTQGKTGHHHTFYRLTLVPEIERLSLRHNSRIFQLMSATDIIEQLLLEMDIQHFSFSLMCTPEKREFCMQYRETDLEFINRLMAEEGIIYHIEHSAGRHTVVFSDNSQTITKLNQPIPYNALSGGVSDTPYINVFSKTTQFEVSESITGDSSFKRPHYSFSQSQMGTDMDYQRQDSYIHYDSPGRFKDDNLGKVFNQYRIESLRRNAHTAQGTSDEPALRSGVKFDMQEHTEPSFNRDWLIIASTHQGKQAAALQEEAGSEPTTYANQFRAIPADKNWRMPQITKPRVEGPMRAYVVGPDSEQIFCDEFGRIRIQFPWDREAKDNTLNEHSSCWVQVSQGWAGSQYGMVALPRVGHEVIVSFLDGDPDQPIVTGRAFNAKNMPPYSLPDNKTKTVWRSKSHQGEGFNEISFEDQAGLEQVYLHAQKDFKADVQNDHITQVNHDQHSTVENDQFTLIKQHHNLTVDGESRIHVKGQMTQQVDTSLQQKISNSLIVDAGQEISISSGGKVVIEAGAELTLKVGGNFIKIDAAGVHLVGGAVNVNSGGSAGSASPYSGQLPNLPNGIEPIQPPPLPVPVDVSSVVEADAVNAASVKPCPLKGDA</sequence>
<dbReference type="SUPFAM" id="SSF69349">
    <property type="entry name" value="Phage fibre proteins"/>
    <property type="match status" value="1"/>
</dbReference>
<proteinExistence type="inferred from homology"/>
<comment type="similarity">
    <text evidence="1">Belongs to the VgrG protein family.</text>
</comment>
<dbReference type="InterPro" id="IPR006533">
    <property type="entry name" value="T6SS_Vgr_RhsGE"/>
</dbReference>
<dbReference type="PANTHER" id="PTHR32305">
    <property type="match status" value="1"/>
</dbReference>
<dbReference type="OrthoDB" id="6710627at2"/>
<dbReference type="NCBIfam" id="TIGR01646">
    <property type="entry name" value="vgr_GE"/>
    <property type="match status" value="1"/>
</dbReference>
<dbReference type="Pfam" id="PF22178">
    <property type="entry name" value="Gp5_trimer_C"/>
    <property type="match status" value="1"/>
</dbReference>
<gene>
    <name evidence="5" type="primary">tssI</name>
    <name evidence="5" type="ORF">FOF44_17725</name>
</gene>
<dbReference type="InterPro" id="IPR017847">
    <property type="entry name" value="T6SS_RhsGE_Vgr_subset"/>
</dbReference>
<feature type="domain" description="Gp5/Type VI secretion system Vgr C-terminal trimerisation" evidence="4">
    <location>
        <begin position="481"/>
        <end position="587"/>
    </location>
</feature>
<dbReference type="PANTHER" id="PTHR32305:SF11">
    <property type="entry name" value="TYPE VI SECRETION SYSTEM SPIKE PROTEIN VGRG3"/>
    <property type="match status" value="1"/>
</dbReference>
<dbReference type="InterPro" id="IPR050708">
    <property type="entry name" value="T6SS_VgrG/RHS"/>
</dbReference>
<evidence type="ECO:0000256" key="2">
    <source>
        <dbReference type="SAM" id="MobiDB-lite"/>
    </source>
</evidence>
<evidence type="ECO:0000313" key="6">
    <source>
        <dbReference type="Proteomes" id="UP000319828"/>
    </source>
</evidence>
<dbReference type="EMBL" id="VMKJ01000069">
    <property type="protein sequence ID" value="TVO31782.1"/>
    <property type="molecule type" value="Genomic_DNA"/>
</dbReference>
<dbReference type="Pfam" id="PF04717">
    <property type="entry name" value="Phage_base_V"/>
    <property type="match status" value="1"/>
</dbReference>
<evidence type="ECO:0000313" key="5">
    <source>
        <dbReference type="EMBL" id="TVO31782.1"/>
    </source>
</evidence>
<dbReference type="SUPFAM" id="SSF69279">
    <property type="entry name" value="Phage tail proteins"/>
    <property type="match status" value="2"/>
</dbReference>
<feature type="domain" description="Gp5/Type VI secretion system Vgr protein OB-fold" evidence="3">
    <location>
        <begin position="395"/>
        <end position="462"/>
    </location>
</feature>
<dbReference type="Pfam" id="PF05954">
    <property type="entry name" value="Phage_GPD"/>
    <property type="match status" value="1"/>
</dbReference>
<dbReference type="Gene3D" id="3.55.50.10">
    <property type="entry name" value="Baseplate protein-like domains"/>
    <property type="match status" value="1"/>
</dbReference>
<dbReference type="InterPro" id="IPR054030">
    <property type="entry name" value="Gp5_Vgr_C"/>
</dbReference>
<dbReference type="Proteomes" id="UP000319828">
    <property type="component" value="Unassembled WGS sequence"/>
</dbReference>
<name>A0A557NTM5_9VIBR</name>
<evidence type="ECO:0000259" key="3">
    <source>
        <dbReference type="Pfam" id="PF04717"/>
    </source>
</evidence>
<dbReference type="RefSeq" id="WP_144389238.1">
    <property type="nucleotide sequence ID" value="NZ_CANNCB010000073.1"/>
</dbReference>
<dbReference type="AlphaFoldDB" id="A0A557NTM5"/>
<reference evidence="5 6" key="1">
    <citation type="submission" date="2019-07" db="EMBL/GenBank/DDBJ databases">
        <title>The draft genome sequence of Vibrio algivorus M1486.</title>
        <authorList>
            <person name="Meng X."/>
        </authorList>
    </citation>
    <scope>NUCLEOTIDE SEQUENCE [LARGE SCALE GENOMIC DNA]</scope>
    <source>
        <strain evidence="5 6">M1486</strain>
    </source>
</reference>
<protein>
    <submittedName>
        <fullName evidence="5">Type VI secretion system tip protein VgrG</fullName>
    </submittedName>
</protein>
<organism evidence="5 6">
    <name type="scientific">Vibrio algivorus</name>
    <dbReference type="NCBI Taxonomy" id="1667024"/>
    <lineage>
        <taxon>Bacteria</taxon>
        <taxon>Pseudomonadati</taxon>
        <taxon>Pseudomonadota</taxon>
        <taxon>Gammaproteobacteria</taxon>
        <taxon>Vibrionales</taxon>
        <taxon>Vibrionaceae</taxon>
        <taxon>Vibrio</taxon>
    </lineage>
</organism>
<evidence type="ECO:0000259" key="4">
    <source>
        <dbReference type="Pfam" id="PF22178"/>
    </source>
</evidence>
<dbReference type="SUPFAM" id="SSF69255">
    <property type="entry name" value="gp5 N-terminal domain-like"/>
    <property type="match status" value="1"/>
</dbReference>
<dbReference type="NCBIfam" id="TIGR03361">
    <property type="entry name" value="VI_Rhs_Vgr"/>
    <property type="match status" value="1"/>
</dbReference>
<dbReference type="InterPro" id="IPR037026">
    <property type="entry name" value="Vgr_OB-fold_dom_sf"/>
</dbReference>
<feature type="region of interest" description="Disordered" evidence="2">
    <location>
        <begin position="631"/>
        <end position="654"/>
    </location>
</feature>